<name>A0A263BW84_9BACI</name>
<evidence type="ECO:0000313" key="2">
    <source>
        <dbReference type="EMBL" id="OZM57999.1"/>
    </source>
</evidence>
<dbReference type="InterPro" id="IPR023346">
    <property type="entry name" value="Lysozyme-like_dom_sf"/>
</dbReference>
<dbReference type="SUPFAM" id="SSF53955">
    <property type="entry name" value="Lysozyme-like"/>
    <property type="match status" value="1"/>
</dbReference>
<reference evidence="2 3" key="2">
    <citation type="submission" date="2017-09" db="EMBL/GenBank/DDBJ databases">
        <title>Bacillus patelloidae sp. nov., isolated from the intestinal tract of a marine limpet.</title>
        <authorList>
            <person name="Liu R."/>
            <person name="Dong C."/>
            <person name="Shao Z."/>
        </authorList>
    </citation>
    <scope>NUCLEOTIDE SEQUENCE [LARGE SCALE GENOMIC DNA]</scope>
    <source>
        <strain evidence="2 3">SA5d-4</strain>
    </source>
</reference>
<reference evidence="3" key="1">
    <citation type="submission" date="2017-08" db="EMBL/GenBank/DDBJ databases">
        <authorList>
            <person name="Huang Z."/>
        </authorList>
    </citation>
    <scope>NUCLEOTIDE SEQUENCE [LARGE SCALE GENOMIC DNA]</scope>
    <source>
        <strain evidence="3">SA5d-4</strain>
    </source>
</reference>
<gene>
    <name evidence="2" type="ORF">CIB95_04910</name>
</gene>
<comment type="caution">
    <text evidence="2">The sequence shown here is derived from an EMBL/GenBank/DDBJ whole genome shotgun (WGS) entry which is preliminary data.</text>
</comment>
<dbReference type="Gene3D" id="1.10.530.10">
    <property type="match status" value="1"/>
</dbReference>
<evidence type="ECO:0000313" key="3">
    <source>
        <dbReference type="Proteomes" id="UP000217083"/>
    </source>
</evidence>
<feature type="domain" description="Transglycosylase SLT" evidence="1">
    <location>
        <begin position="60"/>
        <end position="175"/>
    </location>
</feature>
<dbReference type="EMBL" id="NPIA01000002">
    <property type="protein sequence ID" value="OZM57999.1"/>
    <property type="molecule type" value="Genomic_DNA"/>
</dbReference>
<proteinExistence type="predicted"/>
<dbReference type="Pfam" id="PF01464">
    <property type="entry name" value="SLT"/>
    <property type="match status" value="1"/>
</dbReference>
<dbReference type="InterPro" id="IPR008258">
    <property type="entry name" value="Transglycosylase_SLT_dom_1"/>
</dbReference>
<dbReference type="Proteomes" id="UP000217083">
    <property type="component" value="Unassembled WGS sequence"/>
</dbReference>
<dbReference type="PANTHER" id="PTHR37423">
    <property type="entry name" value="SOLUBLE LYTIC MUREIN TRANSGLYCOSYLASE-RELATED"/>
    <property type="match status" value="1"/>
</dbReference>
<dbReference type="AlphaFoldDB" id="A0A263BW84"/>
<keyword evidence="3" id="KW-1185">Reference proteome</keyword>
<organism evidence="2 3">
    <name type="scientific">Lottiidibacillus patelloidae</name>
    <dbReference type="NCBI Taxonomy" id="2670334"/>
    <lineage>
        <taxon>Bacteria</taxon>
        <taxon>Bacillati</taxon>
        <taxon>Bacillota</taxon>
        <taxon>Bacilli</taxon>
        <taxon>Bacillales</taxon>
        <taxon>Bacillaceae</taxon>
        <taxon>Lottiidibacillus</taxon>
    </lineage>
</organism>
<accession>A0A263BW84</accession>
<dbReference type="PANTHER" id="PTHR37423:SF2">
    <property type="entry name" value="MEMBRANE-BOUND LYTIC MUREIN TRANSGLYCOSYLASE C"/>
    <property type="match status" value="1"/>
</dbReference>
<sequence length="196" mass="22824">MLIVERDMSLMQNYLEENATEASEPLNGYKDWLKSQKLSEHFYEESDGEFKKSWGLFLAQEAKRYDMDPYIVYELIKIESGNTFDPHLVGPETKYGHAYGMTQFMKNTAPWIAGMADLPYKHEMLFDPYYSIQLAIVYLDFLQNRYGNWDKALTAYNRGIYGLEAYIQQYGHAKSSYAVKIQNGANKQKYVAYSSN</sequence>
<evidence type="ECO:0000259" key="1">
    <source>
        <dbReference type="Pfam" id="PF01464"/>
    </source>
</evidence>
<protein>
    <submittedName>
        <fullName evidence="2">Lytic transglycosylase</fullName>
    </submittedName>
</protein>